<dbReference type="AlphaFoldDB" id="A0AAC8QAN6"/>
<keyword evidence="5" id="KW-1185">Reference proteome</keyword>
<sequence>MWPSLRSGDVARVEPWAGELRPGEVVLARFAHALVVHRVRRCDGDTCVLLGDNARAEDPPLPRERVLGRVGLVRRGGEVLEPGRWDRGPRRWGRWRVEWKRGLAALLGRRRRA</sequence>
<evidence type="ECO:0000313" key="4">
    <source>
        <dbReference type="Proteomes" id="UP000035579"/>
    </source>
</evidence>
<dbReference type="KEGG" id="age:AA314_05339"/>
<organism evidence="2 4">
    <name type="scientific">Archangium gephyra</name>
    <dbReference type="NCBI Taxonomy" id="48"/>
    <lineage>
        <taxon>Bacteria</taxon>
        <taxon>Pseudomonadati</taxon>
        <taxon>Myxococcota</taxon>
        <taxon>Myxococcia</taxon>
        <taxon>Myxococcales</taxon>
        <taxon>Cystobacterineae</taxon>
        <taxon>Archangiaceae</taxon>
        <taxon>Archangium</taxon>
    </lineage>
</organism>
<name>A0AAC8QAN6_9BACT</name>
<protein>
    <submittedName>
        <fullName evidence="2">Peptidase S24-like domain protein</fullName>
    </submittedName>
    <submittedName>
        <fullName evidence="3">Peptidase S24-like protein</fullName>
    </submittedName>
</protein>
<dbReference type="Pfam" id="PF00717">
    <property type="entry name" value="Peptidase_S24"/>
    <property type="match status" value="1"/>
</dbReference>
<dbReference type="CDD" id="cd06462">
    <property type="entry name" value="Peptidase_S24_S26"/>
    <property type="match status" value="1"/>
</dbReference>
<reference evidence="2 4" key="1">
    <citation type="submission" date="2015-05" db="EMBL/GenBank/DDBJ databases">
        <title>Genome assembly of Archangium gephyra DSM 2261.</title>
        <authorList>
            <person name="Sharma G."/>
            <person name="Subramanian S."/>
        </authorList>
    </citation>
    <scope>NUCLEOTIDE SEQUENCE [LARGE SCALE GENOMIC DNA]</scope>
    <source>
        <strain evidence="2 4">DSM 2261</strain>
    </source>
</reference>
<proteinExistence type="predicted"/>
<gene>
    <name evidence="2" type="ORF">AA314_05339</name>
    <name evidence="3" type="ORF">ATI61_11938</name>
</gene>
<dbReference type="Proteomes" id="UP000035579">
    <property type="component" value="Chromosome"/>
</dbReference>
<dbReference type="InterPro" id="IPR015927">
    <property type="entry name" value="Peptidase_S24_S26A/B/C"/>
</dbReference>
<dbReference type="SUPFAM" id="SSF51306">
    <property type="entry name" value="LexA/Signal peptidase"/>
    <property type="match status" value="1"/>
</dbReference>
<evidence type="ECO:0000313" key="3">
    <source>
        <dbReference type="EMBL" id="REG22508.1"/>
    </source>
</evidence>
<evidence type="ECO:0000313" key="2">
    <source>
        <dbReference type="EMBL" id="AKJ03713.1"/>
    </source>
</evidence>
<dbReference type="InterPro" id="IPR036286">
    <property type="entry name" value="LexA/Signal_pep-like_sf"/>
</dbReference>
<dbReference type="EMBL" id="QUMU01000019">
    <property type="protein sequence ID" value="REG22508.1"/>
    <property type="molecule type" value="Genomic_DNA"/>
</dbReference>
<dbReference type="EMBL" id="CP011509">
    <property type="protein sequence ID" value="AKJ03713.1"/>
    <property type="molecule type" value="Genomic_DNA"/>
</dbReference>
<evidence type="ECO:0000313" key="5">
    <source>
        <dbReference type="Proteomes" id="UP000256345"/>
    </source>
</evidence>
<dbReference type="Proteomes" id="UP000256345">
    <property type="component" value="Unassembled WGS sequence"/>
</dbReference>
<reference evidence="3 5" key="2">
    <citation type="submission" date="2018-08" db="EMBL/GenBank/DDBJ databases">
        <title>Genomic Encyclopedia of Archaeal and Bacterial Type Strains, Phase II (KMG-II): from individual species to whole genera.</title>
        <authorList>
            <person name="Goeker M."/>
        </authorList>
    </citation>
    <scope>NUCLEOTIDE SEQUENCE [LARGE SCALE GENOMIC DNA]</scope>
    <source>
        <strain evidence="3 5">DSM 2261</strain>
    </source>
</reference>
<dbReference type="Gene3D" id="2.10.109.10">
    <property type="entry name" value="Umud Fragment, subunit A"/>
    <property type="match status" value="1"/>
</dbReference>
<evidence type="ECO:0000259" key="1">
    <source>
        <dbReference type="Pfam" id="PF00717"/>
    </source>
</evidence>
<accession>A0AAC8QAN6</accession>
<feature type="domain" description="Peptidase S24/S26A/S26B/S26C" evidence="1">
    <location>
        <begin position="1"/>
        <end position="70"/>
    </location>
</feature>